<organism evidence="2 7">
    <name type="scientific">Plasmodium berghei</name>
    <dbReference type="NCBI Taxonomy" id="5821"/>
    <lineage>
        <taxon>Eukaryota</taxon>
        <taxon>Sar</taxon>
        <taxon>Alveolata</taxon>
        <taxon>Apicomplexa</taxon>
        <taxon>Aconoidasida</taxon>
        <taxon>Haemosporida</taxon>
        <taxon>Plasmodiidae</taxon>
        <taxon>Plasmodium</taxon>
        <taxon>Plasmodium (Vinckeia)</taxon>
    </lineage>
</organism>
<accession>A0A0Z0AAM4</accession>
<dbReference type="AlphaFoldDB" id="A0A0Z0AAM4"/>
<dbReference type="EMBL" id="LT608150">
    <property type="protein sequence ID" value="SCM25931.1"/>
    <property type="molecule type" value="Genomic_DNA"/>
</dbReference>
<name>A0A0Z0AAM4_PLABE</name>
<evidence type="ECO:0000313" key="4">
    <source>
        <dbReference type="EMBL" id="SCN28188.1"/>
    </source>
</evidence>
<dbReference type="Proteomes" id="UP000219974">
    <property type="component" value="Chromosome 14"/>
</dbReference>
<dbReference type="SMART" id="SM00028">
    <property type="entry name" value="TPR"/>
    <property type="match status" value="2"/>
</dbReference>
<evidence type="ECO:0000313" key="8">
    <source>
        <dbReference type="Proteomes" id="UP000219860"/>
    </source>
</evidence>
<evidence type="ECO:0000313" key="3">
    <source>
        <dbReference type="EMBL" id="SCM25931.1"/>
    </source>
</evidence>
<dbReference type="InterPro" id="IPR019734">
    <property type="entry name" value="TPR_rpt"/>
</dbReference>
<dbReference type="GO" id="GO:0016020">
    <property type="term" value="C:membrane"/>
    <property type="evidence" value="ECO:0007669"/>
    <property type="project" value="TreeGrafter"/>
</dbReference>
<dbReference type="OMA" id="APCEYLN"/>
<dbReference type="GO" id="GO:0005740">
    <property type="term" value="C:mitochondrial envelope"/>
    <property type="evidence" value="ECO:0007669"/>
    <property type="project" value="TreeGrafter"/>
</dbReference>
<dbReference type="SUPFAM" id="SSF48452">
    <property type="entry name" value="TPR-like"/>
    <property type="match status" value="1"/>
</dbReference>
<sequence length="970" mass="114809">MITDSEAPTYNFNSDDEAPCEYLNEVYAISEDTFSIKIIKQIGYSYYNPTNGHKVKLIYYELGFEDAITAADAYLGKNDQIPYVCEIALKCMKPNEVCIVQAPKIFKKIFRNSEKISKYDKKETFRVSFKKGLQFKKKCVEKYSAMPTVKQLKRIKLSSNDVKLLLRKHKNYSNNNNENKNTVKIYNDFTHESTNHIANTNPESNLNENTQYLKLDDINNLKYKFLNEDDVCTFVIYLKEFCRVDTLNEDKTIIKEVIKEGEGVISPKKNDYIDFFIQENLNKEYVHMIFDLNNLRYRGLFKALQNMKRGEISKITLKGLECFHIHYSKENICTNKGSGTKKMDPYNIHKDPVNVDRSTCRNNHENNSTCDGNWDNTNNIETSENNLSINTEWNKSKESSNNWDNINDEITKSKKELIVELVYFKRSKTVNIKSIINMNRTEKLFFYLYENNRKYYNKPIIDVNCELIIHMAISKNINKDKRDKLFLPIKFYSSNNSYIKKSKAYFLFSYGSCFTSPIWFYESFKGMKEGDELIIPLSKNKNIYSEDYFIYHLLYDDIFLKDQNSIKIQKSTSPCVTKEIKNKRSNEGLVKERESIVSSPIQVWETNTSSKKKKHIESSVKNADIKKKKNTNLRNETINHEKKFLKWLISNRNLGKGFFLINGLKKRKVTRFCKSFFSLQNHFIEEFNYTEDINRLPFYLRSFKKVKRNILSRKIVNIQKKKKIKPIQIINTTNGHHCDIYNSSEQIRQNIKDEKRKTKFSFIMNSLKNVYFDKNFYEKDAILKIKIVKILCKKKDSWNMNIKEQVENLKIYNRIGNDFMKINLYYAASIYYKKGFDILRFSKIYNLIFEEKKIDILYSQQDEQIQEFTMYMEKILTNLSNCLYKLNDYNESINFADKALIINPQNVKPIYWKNMSYLQLNKHNEILQNLNNSFCLNNTSLSKLYNAAKLIKKAHDTKFNSLFYGMYGQK</sequence>
<evidence type="ECO:0000313" key="9">
    <source>
        <dbReference type="Proteomes" id="UP000219974"/>
    </source>
</evidence>
<evidence type="ECO:0000313" key="7">
    <source>
        <dbReference type="Proteomes" id="UP000069549"/>
    </source>
</evidence>
<dbReference type="Proteomes" id="UP000220214">
    <property type="component" value="Chromosome 14"/>
</dbReference>
<dbReference type="Proteomes" id="UP000516480">
    <property type="component" value="Chromosome 14"/>
</dbReference>
<feature type="repeat" description="TPR" evidence="1">
    <location>
        <begin position="873"/>
        <end position="906"/>
    </location>
</feature>
<evidence type="ECO:0000256" key="1">
    <source>
        <dbReference type="PROSITE-ProRule" id="PRU00339"/>
    </source>
</evidence>
<dbReference type="VEuPathDB" id="PlasmoDB:PBANKA_1402200"/>
<dbReference type="SUPFAM" id="SSF54534">
    <property type="entry name" value="FKBP-like"/>
    <property type="match status" value="1"/>
</dbReference>
<dbReference type="GO" id="GO:0005829">
    <property type="term" value="C:cytosol"/>
    <property type="evidence" value="ECO:0007669"/>
    <property type="project" value="TreeGrafter"/>
</dbReference>
<evidence type="ECO:0000313" key="10">
    <source>
        <dbReference type="Proteomes" id="UP000220214"/>
    </source>
</evidence>
<proteinExistence type="predicted"/>
<dbReference type="Gene3D" id="1.25.40.10">
    <property type="entry name" value="Tetratricopeptide repeat domain"/>
    <property type="match status" value="1"/>
</dbReference>
<dbReference type="InterPro" id="IPR050754">
    <property type="entry name" value="FKBP4/5/8-like"/>
</dbReference>
<dbReference type="InterPro" id="IPR011990">
    <property type="entry name" value="TPR-like_helical_dom_sf"/>
</dbReference>
<evidence type="ECO:0000313" key="5">
    <source>
        <dbReference type="EMBL" id="SCO62390.1"/>
    </source>
</evidence>
<dbReference type="GO" id="GO:0044183">
    <property type="term" value="F:protein folding chaperone"/>
    <property type="evidence" value="ECO:0007669"/>
    <property type="project" value="TreeGrafter"/>
</dbReference>
<dbReference type="EMBL" id="LT608262">
    <property type="protein sequence ID" value="SCO63948.1"/>
    <property type="molecule type" value="Genomic_DNA"/>
</dbReference>
<dbReference type="EMBL" id="LT608278">
    <property type="protein sequence ID" value="SCO62390.1"/>
    <property type="molecule type" value="Genomic_DNA"/>
</dbReference>
<dbReference type="PANTHER" id="PTHR46512:SF1">
    <property type="entry name" value="PEPTIDYLPROLYL ISOMERASE"/>
    <property type="match status" value="1"/>
</dbReference>
<evidence type="ECO:0000313" key="6">
    <source>
        <dbReference type="EMBL" id="SCO63948.1"/>
    </source>
</evidence>
<dbReference type="Proteomes" id="UP000069549">
    <property type="component" value="Chromosome 14"/>
</dbReference>
<evidence type="ECO:0000313" key="11">
    <source>
        <dbReference type="Proteomes" id="UP000516480"/>
    </source>
</evidence>
<evidence type="ECO:0000313" key="2">
    <source>
        <dbReference type="EMBL" id="CXJ10036.1"/>
    </source>
</evidence>
<dbReference type="PANTHER" id="PTHR46512">
    <property type="entry name" value="PEPTIDYLPROLYL ISOMERASE"/>
    <property type="match status" value="1"/>
</dbReference>
<protein>
    <submittedName>
        <fullName evidence="2">Uncharacterized protein</fullName>
    </submittedName>
</protein>
<dbReference type="EMBL" id="LT614640">
    <property type="protein sequence ID" value="SCN28188.1"/>
    <property type="molecule type" value="Genomic_DNA"/>
</dbReference>
<dbReference type="Proteomes" id="UP000219860">
    <property type="component" value="Chromosome 14"/>
</dbReference>
<reference evidence="2 7" key="1">
    <citation type="submission" date="2016-02" db="EMBL/GenBank/DDBJ databases">
        <authorList>
            <consortium name="Pathogen Informatics"/>
        </authorList>
    </citation>
    <scope>NUCLEOTIDE SEQUENCE [LARGE SCALE GENOMIC DNA]</scope>
    <source>
        <strain evidence="2 7">K173</strain>
        <strain evidence="3 11">NK65 ny</strain>
        <strain evidence="4 10">NK65e</strain>
        <strain evidence="6 8">SP11 Antwerpcl1</strain>
        <strain evidence="5 9">SP11 RLL</strain>
    </source>
</reference>
<dbReference type="EMBL" id="LT160034">
    <property type="protein sequence ID" value="CXJ10036.1"/>
    <property type="molecule type" value="Genomic_DNA"/>
</dbReference>
<dbReference type="OrthoDB" id="392073at2759"/>
<dbReference type="GO" id="GO:0012505">
    <property type="term" value="C:endomembrane system"/>
    <property type="evidence" value="ECO:0007669"/>
    <property type="project" value="TreeGrafter"/>
</dbReference>
<dbReference type="PROSITE" id="PS50005">
    <property type="entry name" value="TPR"/>
    <property type="match status" value="1"/>
</dbReference>
<keyword evidence="1" id="KW-0802">TPR repeat</keyword>
<gene>
    <name evidence="2" type="ORF">PBK173_000429500</name>
    <name evidence="4" type="ORF">PBNK65E_000418900</name>
    <name evidence="3" type="ORF">PBNK65NY_000418200</name>
    <name evidence="6" type="ORF">PBSP11A_000418600</name>
    <name evidence="5" type="ORF">PBSP11RLL_000418200</name>
</gene>